<feature type="signal peptide" evidence="2">
    <location>
        <begin position="1"/>
        <end position="27"/>
    </location>
</feature>
<dbReference type="InterPro" id="IPR028994">
    <property type="entry name" value="Integrin_alpha_N"/>
</dbReference>
<keyword evidence="2" id="KW-0732">Signal</keyword>
<evidence type="ECO:0000256" key="1">
    <source>
        <dbReference type="SAM" id="MobiDB-lite"/>
    </source>
</evidence>
<evidence type="ECO:0008006" key="5">
    <source>
        <dbReference type="Google" id="ProtNLM"/>
    </source>
</evidence>
<dbReference type="SUPFAM" id="SSF69318">
    <property type="entry name" value="Integrin alpha N-terminal domain"/>
    <property type="match status" value="1"/>
</dbReference>
<protein>
    <recommendedName>
        <fullName evidence="5">VCBS repeat-containing protein</fullName>
    </recommendedName>
</protein>
<name>A0ABW2LK45_9PSEU</name>
<dbReference type="EMBL" id="JBHTCJ010000007">
    <property type="protein sequence ID" value="MFC7342916.1"/>
    <property type="molecule type" value="Genomic_DNA"/>
</dbReference>
<dbReference type="Proteomes" id="UP001596504">
    <property type="component" value="Unassembled WGS sequence"/>
</dbReference>
<accession>A0ABW2LK45</accession>
<organism evidence="3 4">
    <name type="scientific">Saccharopolyspora griseoalba</name>
    <dbReference type="NCBI Taxonomy" id="1431848"/>
    <lineage>
        <taxon>Bacteria</taxon>
        <taxon>Bacillati</taxon>
        <taxon>Actinomycetota</taxon>
        <taxon>Actinomycetes</taxon>
        <taxon>Pseudonocardiales</taxon>
        <taxon>Pseudonocardiaceae</taxon>
        <taxon>Saccharopolyspora</taxon>
    </lineage>
</organism>
<sequence length="212" mass="22087">MHRRGKLCLGTVAAAGAGALVFGQAAAAQPAADKQVVHADVDGDGSTEPVTVRKVDDATQVIRFVLPRGPVETTAPANYSVLQPPRVTDVNRDGAAEIAVITTAGANTDHFQLFKHDPAIGVVAVQSGGQPFTFHEGGGATARLGYQCEDPGKGPMLRTVRAQYDSSTGKFDGTTSWWVFSGNSTGEWTKAPFQDLPGDDPALNLDPGTCAP</sequence>
<evidence type="ECO:0000313" key="4">
    <source>
        <dbReference type="Proteomes" id="UP001596504"/>
    </source>
</evidence>
<keyword evidence="4" id="KW-1185">Reference proteome</keyword>
<feature type="region of interest" description="Disordered" evidence="1">
    <location>
        <begin position="190"/>
        <end position="212"/>
    </location>
</feature>
<evidence type="ECO:0000256" key="2">
    <source>
        <dbReference type="SAM" id="SignalP"/>
    </source>
</evidence>
<gene>
    <name evidence="3" type="ORF">ACFQRI_16045</name>
</gene>
<reference evidence="4" key="1">
    <citation type="journal article" date="2019" name="Int. J. Syst. Evol. Microbiol.">
        <title>The Global Catalogue of Microorganisms (GCM) 10K type strain sequencing project: providing services to taxonomists for standard genome sequencing and annotation.</title>
        <authorList>
            <consortium name="The Broad Institute Genomics Platform"/>
            <consortium name="The Broad Institute Genome Sequencing Center for Infectious Disease"/>
            <person name="Wu L."/>
            <person name="Ma J."/>
        </authorList>
    </citation>
    <scope>NUCLEOTIDE SEQUENCE [LARGE SCALE GENOMIC DNA]</scope>
    <source>
        <strain evidence="4">WLHS5</strain>
    </source>
</reference>
<proteinExistence type="predicted"/>
<evidence type="ECO:0000313" key="3">
    <source>
        <dbReference type="EMBL" id="MFC7342916.1"/>
    </source>
</evidence>
<comment type="caution">
    <text evidence="3">The sequence shown here is derived from an EMBL/GenBank/DDBJ whole genome shotgun (WGS) entry which is preliminary data.</text>
</comment>
<dbReference type="RefSeq" id="WP_380669268.1">
    <property type="nucleotide sequence ID" value="NZ_JBHTCJ010000007.1"/>
</dbReference>
<feature type="chain" id="PRO_5047461954" description="VCBS repeat-containing protein" evidence="2">
    <location>
        <begin position="28"/>
        <end position="212"/>
    </location>
</feature>